<evidence type="ECO:0000313" key="2">
    <source>
        <dbReference type="EMBL" id="VFJ62359.1"/>
    </source>
</evidence>
<feature type="compositionally biased region" description="Polar residues" evidence="1">
    <location>
        <begin position="65"/>
        <end position="76"/>
    </location>
</feature>
<dbReference type="AlphaFoldDB" id="A0A450T6I1"/>
<sequence>MGLVYADIRLSNPRNVELKPLAVNALVDTGAVTLCNSSATLDTPARMFGFDWRAIAVSRKFMGSSMPSLTSGSRQSAWRDDGIGKFPRNRLK</sequence>
<protein>
    <submittedName>
        <fullName evidence="2">Uncharacterized protein</fullName>
    </submittedName>
</protein>
<dbReference type="EMBL" id="CAADEY010000096">
    <property type="protein sequence ID" value="VFJ62359.1"/>
    <property type="molecule type" value="Genomic_DNA"/>
</dbReference>
<reference evidence="2" key="1">
    <citation type="submission" date="2019-02" db="EMBL/GenBank/DDBJ databases">
        <authorList>
            <person name="Gruber-Vodicka R. H."/>
            <person name="Seah K. B. B."/>
        </authorList>
    </citation>
    <scope>NUCLEOTIDE SEQUENCE</scope>
    <source>
        <strain evidence="2">BECK_DK161</strain>
    </source>
</reference>
<name>A0A450T6I1_9GAMM</name>
<accession>A0A450T6I1</accession>
<evidence type="ECO:0000256" key="1">
    <source>
        <dbReference type="SAM" id="MobiDB-lite"/>
    </source>
</evidence>
<proteinExistence type="predicted"/>
<organism evidence="2">
    <name type="scientific">Candidatus Kentrum sp. DK</name>
    <dbReference type="NCBI Taxonomy" id="2126562"/>
    <lineage>
        <taxon>Bacteria</taxon>
        <taxon>Pseudomonadati</taxon>
        <taxon>Pseudomonadota</taxon>
        <taxon>Gammaproteobacteria</taxon>
        <taxon>Candidatus Kentrum</taxon>
    </lineage>
</organism>
<gene>
    <name evidence="2" type="ORF">BECKDK2373C_GA0170839_10965</name>
</gene>
<feature type="region of interest" description="Disordered" evidence="1">
    <location>
        <begin position="65"/>
        <end position="92"/>
    </location>
</feature>